<evidence type="ECO:0000259" key="4">
    <source>
        <dbReference type="PROSITE" id="PS50076"/>
    </source>
</evidence>
<reference evidence="5 6" key="1">
    <citation type="journal article" date="2018" name="Sci. Rep.">
        <title>Genomic signatures of local adaptation to the degree of environmental predictability in rotifers.</title>
        <authorList>
            <person name="Franch-Gras L."/>
            <person name="Hahn C."/>
            <person name="Garcia-Roger E.M."/>
            <person name="Carmona M.J."/>
            <person name="Serra M."/>
            <person name="Gomez A."/>
        </authorList>
    </citation>
    <scope>NUCLEOTIDE SEQUENCE [LARGE SCALE GENOMIC DNA]</scope>
    <source>
        <strain evidence="5">HYR1</strain>
    </source>
</reference>
<feature type="domain" description="J" evidence="4">
    <location>
        <begin position="30"/>
        <end position="95"/>
    </location>
</feature>
<feature type="chain" id="PRO_5018094760" evidence="3">
    <location>
        <begin position="28"/>
        <end position="359"/>
    </location>
</feature>
<sequence length="359" mass="41628">MRLRISSSLSFLIELSVVLCLFSLVLAGRDFYKILGVSRNANLNQIKKAYRKLAKELHPDQNKEDPKAQEKFQDLAAAYEVLSDSEKRKIYDRHGEEGVQKNANMGEGQDPFESFFGDFFSFGGSREERNQRPRGGDVVMDLWVTLEEIYSGNFIEIVRYKPVARPDKGTRKCNCRMEMKTYQMGPGRFQMSQEQVCDECPNIKFVNEEKLLEVEIEPGMRDGHEYPFIAEGEPHIDGDAGDLRFIIRIEKHKRFERRNNDLYTNVTISLQDALIGFEMELVHLDKHKVKIVREKITWPGATIKKKGEGLPKYENNNIKGDLYITFDIDFPKKELTAEQKEMLKQIFGQESKFKNYNGL</sequence>
<dbReference type="GO" id="GO:0005783">
    <property type="term" value="C:endoplasmic reticulum"/>
    <property type="evidence" value="ECO:0007669"/>
    <property type="project" value="TreeGrafter"/>
</dbReference>
<dbReference type="Pfam" id="PF00226">
    <property type="entry name" value="DnaJ"/>
    <property type="match status" value="1"/>
</dbReference>
<dbReference type="SMART" id="SM00271">
    <property type="entry name" value="DnaJ"/>
    <property type="match status" value="1"/>
</dbReference>
<evidence type="ECO:0000313" key="6">
    <source>
        <dbReference type="Proteomes" id="UP000276133"/>
    </source>
</evidence>
<dbReference type="GO" id="GO:0006457">
    <property type="term" value="P:protein folding"/>
    <property type="evidence" value="ECO:0007669"/>
    <property type="project" value="InterPro"/>
</dbReference>
<dbReference type="InterPro" id="IPR008971">
    <property type="entry name" value="HSP40/DnaJ_pept-bd"/>
</dbReference>
<organism evidence="5 6">
    <name type="scientific">Brachionus plicatilis</name>
    <name type="common">Marine rotifer</name>
    <name type="synonym">Brachionus muelleri</name>
    <dbReference type="NCBI Taxonomy" id="10195"/>
    <lineage>
        <taxon>Eukaryota</taxon>
        <taxon>Metazoa</taxon>
        <taxon>Spiralia</taxon>
        <taxon>Gnathifera</taxon>
        <taxon>Rotifera</taxon>
        <taxon>Eurotatoria</taxon>
        <taxon>Monogononta</taxon>
        <taxon>Pseudotrocha</taxon>
        <taxon>Ploima</taxon>
        <taxon>Brachionidae</taxon>
        <taxon>Brachionus</taxon>
    </lineage>
</organism>
<dbReference type="PANTHER" id="PTHR44298">
    <property type="entry name" value="DNAJ HOMOLOG SUBFAMILY B MEMBER 11"/>
    <property type="match status" value="1"/>
</dbReference>
<dbReference type="PANTHER" id="PTHR44298:SF1">
    <property type="entry name" value="DNAJ HOMOLOG SUBFAMILY B MEMBER 11"/>
    <property type="match status" value="1"/>
</dbReference>
<comment type="caution">
    <text evidence="5">The sequence shown here is derived from an EMBL/GenBank/DDBJ whole genome shotgun (WGS) entry which is preliminary data.</text>
</comment>
<accession>A0A3M7P7H2</accession>
<dbReference type="Gene3D" id="1.10.287.110">
    <property type="entry name" value="DnaJ domain"/>
    <property type="match status" value="1"/>
</dbReference>
<dbReference type="SUPFAM" id="SSF46565">
    <property type="entry name" value="Chaperone J-domain"/>
    <property type="match status" value="1"/>
</dbReference>
<keyword evidence="1 3" id="KW-0732">Signal</keyword>
<dbReference type="FunFam" id="2.60.260.20:FF:000013">
    <property type="entry name" value="DnaJ subfamily B member 11"/>
    <property type="match status" value="1"/>
</dbReference>
<dbReference type="InterPro" id="IPR036869">
    <property type="entry name" value="J_dom_sf"/>
</dbReference>
<dbReference type="InterPro" id="IPR001623">
    <property type="entry name" value="DnaJ_domain"/>
</dbReference>
<dbReference type="PROSITE" id="PS50076">
    <property type="entry name" value="DNAJ_2"/>
    <property type="match status" value="1"/>
</dbReference>
<dbReference type="PROSITE" id="PS00636">
    <property type="entry name" value="DNAJ_1"/>
    <property type="match status" value="1"/>
</dbReference>
<evidence type="ECO:0000256" key="3">
    <source>
        <dbReference type="SAM" id="SignalP"/>
    </source>
</evidence>
<dbReference type="EMBL" id="REGN01012642">
    <property type="protein sequence ID" value="RMZ95035.1"/>
    <property type="molecule type" value="Genomic_DNA"/>
</dbReference>
<keyword evidence="2" id="KW-0325">Glycoprotein</keyword>
<dbReference type="Proteomes" id="UP000276133">
    <property type="component" value="Unassembled WGS sequence"/>
</dbReference>
<evidence type="ECO:0000256" key="2">
    <source>
        <dbReference type="ARBA" id="ARBA00023180"/>
    </source>
</evidence>
<dbReference type="GO" id="GO:0051082">
    <property type="term" value="F:unfolded protein binding"/>
    <property type="evidence" value="ECO:0007669"/>
    <property type="project" value="InterPro"/>
</dbReference>
<keyword evidence="6" id="KW-1185">Reference proteome</keyword>
<dbReference type="FunFam" id="1.10.287.110:FF:000040">
    <property type="entry name" value="dnaJ homolog subfamily B member 11"/>
    <property type="match status" value="1"/>
</dbReference>
<dbReference type="Pfam" id="PF01556">
    <property type="entry name" value="DnaJ_C"/>
    <property type="match status" value="1"/>
</dbReference>
<dbReference type="InterPro" id="IPR002939">
    <property type="entry name" value="DnaJ_C"/>
</dbReference>
<dbReference type="InterPro" id="IPR018253">
    <property type="entry name" value="DnaJ_domain_CS"/>
</dbReference>
<dbReference type="PRINTS" id="PR00625">
    <property type="entry name" value="JDOMAIN"/>
</dbReference>
<dbReference type="Gene3D" id="2.60.260.20">
    <property type="entry name" value="Urease metallochaperone UreE, N-terminal domain"/>
    <property type="match status" value="2"/>
</dbReference>
<dbReference type="AlphaFoldDB" id="A0A3M7P7H2"/>
<name>A0A3M7P7H2_BRAPC</name>
<evidence type="ECO:0000256" key="1">
    <source>
        <dbReference type="ARBA" id="ARBA00022729"/>
    </source>
</evidence>
<dbReference type="GO" id="GO:0051787">
    <property type="term" value="F:misfolded protein binding"/>
    <property type="evidence" value="ECO:0007669"/>
    <property type="project" value="TreeGrafter"/>
</dbReference>
<dbReference type="CDD" id="cd10747">
    <property type="entry name" value="DnaJ_C"/>
    <property type="match status" value="1"/>
</dbReference>
<gene>
    <name evidence="5" type="ORF">BpHYR1_021439</name>
</gene>
<dbReference type="InterPro" id="IPR051736">
    <property type="entry name" value="DnaJ-B11-like"/>
</dbReference>
<proteinExistence type="predicted"/>
<dbReference type="STRING" id="10195.A0A3M7P7H2"/>
<evidence type="ECO:0000313" key="5">
    <source>
        <dbReference type="EMBL" id="RMZ95035.1"/>
    </source>
</evidence>
<dbReference type="SUPFAM" id="SSF49493">
    <property type="entry name" value="HSP40/DnaJ peptide-binding domain"/>
    <property type="match status" value="2"/>
</dbReference>
<dbReference type="OrthoDB" id="550424at2759"/>
<protein>
    <submittedName>
        <fullName evidence="5">DnaJ-like protein</fullName>
    </submittedName>
</protein>
<dbReference type="CDD" id="cd06257">
    <property type="entry name" value="DnaJ"/>
    <property type="match status" value="1"/>
</dbReference>
<feature type="signal peptide" evidence="3">
    <location>
        <begin position="1"/>
        <end position="27"/>
    </location>
</feature>